<name>A0A0R2I9Q1_9LACO</name>
<feature type="domain" description="Streptomycin biosynthesis protein StrF" evidence="1">
    <location>
        <begin position="10"/>
        <end position="208"/>
    </location>
</feature>
<dbReference type="Proteomes" id="UP000050934">
    <property type="component" value="Unassembled WGS sequence"/>
</dbReference>
<organism evidence="2 3">
    <name type="scientific">Limosilactobacillus secaliphilus</name>
    <dbReference type="NCBI Taxonomy" id="396268"/>
    <lineage>
        <taxon>Bacteria</taxon>
        <taxon>Bacillati</taxon>
        <taxon>Bacillota</taxon>
        <taxon>Bacilli</taxon>
        <taxon>Lactobacillales</taxon>
        <taxon>Lactobacillaceae</taxon>
        <taxon>Limosilactobacillus</taxon>
    </lineage>
</organism>
<dbReference type="EMBL" id="JQBW01000010">
    <property type="protein sequence ID" value="KRN58141.1"/>
    <property type="molecule type" value="Genomic_DNA"/>
</dbReference>
<dbReference type="OrthoDB" id="176403at2"/>
<accession>A0A0R2I9Q1</accession>
<comment type="caution">
    <text evidence="2">The sequence shown here is derived from an EMBL/GenBank/DDBJ whole genome shotgun (WGS) entry which is preliminary data.</text>
</comment>
<dbReference type="RefSeq" id="WP_057741290.1">
    <property type="nucleotide sequence ID" value="NZ_JQBW01000010.1"/>
</dbReference>
<gene>
    <name evidence="2" type="ORF">IV45_GL000584</name>
</gene>
<dbReference type="AlphaFoldDB" id="A0A0R2I9Q1"/>
<dbReference type="InterPro" id="IPR029044">
    <property type="entry name" value="Nucleotide-diphossugar_trans"/>
</dbReference>
<evidence type="ECO:0000313" key="3">
    <source>
        <dbReference type="Proteomes" id="UP000050934"/>
    </source>
</evidence>
<evidence type="ECO:0000313" key="2">
    <source>
        <dbReference type="EMBL" id="KRN58141.1"/>
    </source>
</evidence>
<proteinExistence type="predicted"/>
<keyword evidence="3" id="KW-1185">Reference proteome</keyword>
<reference evidence="2 3" key="1">
    <citation type="journal article" date="2015" name="Genome Announc.">
        <title>Expanding the biotechnology potential of lactobacilli through comparative genomics of 213 strains and associated genera.</title>
        <authorList>
            <person name="Sun Z."/>
            <person name="Harris H.M."/>
            <person name="McCann A."/>
            <person name="Guo C."/>
            <person name="Argimon S."/>
            <person name="Zhang W."/>
            <person name="Yang X."/>
            <person name="Jeffery I.B."/>
            <person name="Cooney J.C."/>
            <person name="Kagawa T.F."/>
            <person name="Liu W."/>
            <person name="Song Y."/>
            <person name="Salvetti E."/>
            <person name="Wrobel A."/>
            <person name="Rasinkangas P."/>
            <person name="Parkhill J."/>
            <person name="Rea M.C."/>
            <person name="O'Sullivan O."/>
            <person name="Ritari J."/>
            <person name="Douillard F.P."/>
            <person name="Paul Ross R."/>
            <person name="Yang R."/>
            <person name="Briner A.E."/>
            <person name="Felis G.E."/>
            <person name="de Vos W.M."/>
            <person name="Barrangou R."/>
            <person name="Klaenhammer T.R."/>
            <person name="Caufield P.W."/>
            <person name="Cui Y."/>
            <person name="Zhang H."/>
            <person name="O'Toole P.W."/>
        </authorList>
    </citation>
    <scope>NUCLEOTIDE SEQUENCE [LARGE SCALE GENOMIC DNA]</scope>
    <source>
        <strain evidence="2 3">DSM 17896</strain>
    </source>
</reference>
<sequence>MTLTNNFFSIITIVNKEDIYKDFKRDLMAQRGVKYELIKVNNDHNQFDSARQAYNHALKKAHGDFVIFLHPDIRFLDDMALHDVLQPIVNISNLGVAGIAGCPFKLHHHKSLILTTIVQDDPPYHFGQSISKATEVQTLDENFFVMDREFANKYPFSDIKGWHMYAVEQCLIALINGKKNYVVPARIWHMSPGSSENWQYVQTGREIVHRYGKYFSSINTTMTTWNTTSRINLALIPPLKYIKHKLWRKLHLNRK</sequence>
<dbReference type="PATRIC" id="fig|396268.3.peg.592"/>
<dbReference type="Gene3D" id="3.90.550.10">
    <property type="entry name" value="Spore Coat Polysaccharide Biosynthesis Protein SpsA, Chain A"/>
    <property type="match status" value="1"/>
</dbReference>
<dbReference type="Pfam" id="PF13712">
    <property type="entry name" value="Glyco_tranf_2_5"/>
    <property type="match status" value="1"/>
</dbReference>
<dbReference type="STRING" id="396268.IV45_GL000584"/>
<dbReference type="SUPFAM" id="SSF53448">
    <property type="entry name" value="Nucleotide-diphospho-sugar transferases"/>
    <property type="match status" value="1"/>
</dbReference>
<dbReference type="CDD" id="cd00761">
    <property type="entry name" value="Glyco_tranf_GTA_type"/>
    <property type="match status" value="1"/>
</dbReference>
<dbReference type="InterPro" id="IPR059123">
    <property type="entry name" value="StrF_dom"/>
</dbReference>
<protein>
    <recommendedName>
        <fullName evidence="1">Streptomycin biosynthesis protein StrF domain-containing protein</fullName>
    </recommendedName>
</protein>
<evidence type="ECO:0000259" key="1">
    <source>
        <dbReference type="Pfam" id="PF13712"/>
    </source>
</evidence>